<comment type="subcellular location">
    <subcellularLocation>
        <location evidence="1">Membrane</location>
        <topology evidence="1">Multi-pass membrane protein</topology>
    </subcellularLocation>
</comment>
<name>A0ABU8LUR3_9MICO</name>
<keyword evidence="3 5" id="KW-1133">Transmembrane helix</keyword>
<dbReference type="InterPro" id="IPR007016">
    <property type="entry name" value="O-antigen_ligase-rel_domated"/>
</dbReference>
<evidence type="ECO:0000256" key="5">
    <source>
        <dbReference type="SAM" id="Phobius"/>
    </source>
</evidence>
<dbReference type="Pfam" id="PF04932">
    <property type="entry name" value="Wzy_C"/>
    <property type="match status" value="1"/>
</dbReference>
<keyword evidence="8" id="KW-1185">Reference proteome</keyword>
<evidence type="ECO:0000256" key="2">
    <source>
        <dbReference type="ARBA" id="ARBA00022692"/>
    </source>
</evidence>
<evidence type="ECO:0000256" key="1">
    <source>
        <dbReference type="ARBA" id="ARBA00004141"/>
    </source>
</evidence>
<gene>
    <name evidence="7" type="ORF">WDU96_10385</name>
</gene>
<protein>
    <submittedName>
        <fullName evidence="7">O-antigen ligase family protein</fullName>
    </submittedName>
</protein>
<feature type="transmembrane region" description="Helical" evidence="5">
    <location>
        <begin position="77"/>
        <end position="98"/>
    </location>
</feature>
<evidence type="ECO:0000313" key="7">
    <source>
        <dbReference type="EMBL" id="MEJ1156000.1"/>
    </source>
</evidence>
<feature type="transmembrane region" description="Helical" evidence="5">
    <location>
        <begin position="104"/>
        <end position="126"/>
    </location>
</feature>
<dbReference type="Proteomes" id="UP001368654">
    <property type="component" value="Unassembled WGS sequence"/>
</dbReference>
<evidence type="ECO:0000256" key="4">
    <source>
        <dbReference type="ARBA" id="ARBA00023136"/>
    </source>
</evidence>
<feature type="transmembrane region" description="Helical" evidence="5">
    <location>
        <begin position="133"/>
        <end position="155"/>
    </location>
</feature>
<dbReference type="PANTHER" id="PTHR37422">
    <property type="entry name" value="TEICHURONIC ACID BIOSYNTHESIS PROTEIN TUAE"/>
    <property type="match status" value="1"/>
</dbReference>
<keyword evidence="7" id="KW-0436">Ligase</keyword>
<feature type="transmembrane region" description="Helical" evidence="5">
    <location>
        <begin position="243"/>
        <end position="262"/>
    </location>
</feature>
<keyword evidence="2 5" id="KW-0812">Transmembrane</keyword>
<feature type="transmembrane region" description="Helical" evidence="5">
    <location>
        <begin position="204"/>
        <end position="237"/>
    </location>
</feature>
<comment type="caution">
    <text evidence="7">The sequence shown here is derived from an EMBL/GenBank/DDBJ whole genome shotgun (WGS) entry which is preliminary data.</text>
</comment>
<organism evidence="7 8">
    <name type="scientific">Microbacterium marmarense</name>
    <dbReference type="NCBI Taxonomy" id="3122051"/>
    <lineage>
        <taxon>Bacteria</taxon>
        <taxon>Bacillati</taxon>
        <taxon>Actinomycetota</taxon>
        <taxon>Actinomycetes</taxon>
        <taxon>Micrococcales</taxon>
        <taxon>Microbacteriaceae</taxon>
        <taxon>Microbacterium</taxon>
    </lineage>
</organism>
<feature type="transmembrane region" description="Helical" evidence="5">
    <location>
        <begin position="369"/>
        <end position="402"/>
    </location>
</feature>
<reference evidence="7 8" key="1">
    <citation type="submission" date="2024-02" db="EMBL/GenBank/DDBJ databases">
        <authorList>
            <person name="Saticioglu I.B."/>
        </authorList>
    </citation>
    <scope>NUCLEOTIDE SEQUENCE [LARGE SCALE GENOMIC DNA]</scope>
    <source>
        <strain evidence="7 8">Mu-86</strain>
    </source>
</reference>
<dbReference type="EMBL" id="JBBDGL010000003">
    <property type="protein sequence ID" value="MEJ1156000.1"/>
    <property type="molecule type" value="Genomic_DNA"/>
</dbReference>
<feature type="transmembrane region" description="Helical" evidence="5">
    <location>
        <begin position="175"/>
        <end position="197"/>
    </location>
</feature>
<dbReference type="RefSeq" id="WP_337338448.1">
    <property type="nucleotide sequence ID" value="NZ_JBBDGL010000003.1"/>
</dbReference>
<dbReference type="PANTHER" id="PTHR37422:SF13">
    <property type="entry name" value="LIPOPOLYSACCHARIDE BIOSYNTHESIS PROTEIN PA4999-RELATED"/>
    <property type="match status" value="1"/>
</dbReference>
<accession>A0ABU8LUR3</accession>
<evidence type="ECO:0000313" key="8">
    <source>
        <dbReference type="Proteomes" id="UP001368654"/>
    </source>
</evidence>
<keyword evidence="4 5" id="KW-0472">Membrane</keyword>
<evidence type="ECO:0000256" key="3">
    <source>
        <dbReference type="ARBA" id="ARBA00022989"/>
    </source>
</evidence>
<sequence length="425" mass="46202">MEIVLLLIATPILVVAFWAMTKPETPVTILFLASTMSSVSFALGPANLRIDAVVAPIVLIAALFMKRSAPRTPRDRWRRIFGVTLAGLVALAIFSSAANAPEPIRSYFMLGNFALGGMVFFFLTPLALNWRRVVIICTWGLALLCALSIAELLIAPGATQLTAPPQGGDGYRVRGLALEPNLMATMCAGWLGVLFYWRSVLTRIYLLPACLIAAAAVLTNTRAAWVSIAITCGFALWTLRSRLVWALPAMAALVAAITVILASEIGNAERGSFGWKLLNLFASDSGTGLYRIRTWDIAFQDLSTADGYIAGLGVNSYSQRHPVDLTGAVEGYLSNVWIGWLYDGGVLALLLFVVLIVSAFMYSKNRWDAIPAFVAVLLGASLTNPLWMTFPWLILVFSTAVVEENRSRTTAPIAGGERERDRFYA</sequence>
<feature type="transmembrane region" description="Helical" evidence="5">
    <location>
        <begin position="47"/>
        <end position="65"/>
    </location>
</feature>
<proteinExistence type="predicted"/>
<dbReference type="InterPro" id="IPR051533">
    <property type="entry name" value="WaaL-like"/>
</dbReference>
<feature type="transmembrane region" description="Helical" evidence="5">
    <location>
        <begin position="340"/>
        <end position="363"/>
    </location>
</feature>
<dbReference type="GO" id="GO:0016874">
    <property type="term" value="F:ligase activity"/>
    <property type="evidence" value="ECO:0007669"/>
    <property type="project" value="UniProtKB-KW"/>
</dbReference>
<feature type="domain" description="O-antigen ligase-related" evidence="6">
    <location>
        <begin position="210"/>
        <end position="353"/>
    </location>
</feature>
<evidence type="ECO:0000259" key="6">
    <source>
        <dbReference type="Pfam" id="PF04932"/>
    </source>
</evidence>